<proteinExistence type="predicted"/>
<evidence type="ECO:0000259" key="1">
    <source>
        <dbReference type="Pfam" id="PF25040"/>
    </source>
</evidence>
<name>A0A821MRZ1_9BILA</name>
<keyword evidence="3" id="KW-1185">Reference proteome</keyword>
<protein>
    <recommendedName>
        <fullName evidence="1">Bridge-like lipid transfer protein family member 1 C-terminal domain-containing protein</fullName>
    </recommendedName>
</protein>
<gene>
    <name evidence="2" type="ORF">OVN521_LOCUS50907</name>
</gene>
<dbReference type="InterPro" id="IPR056742">
    <property type="entry name" value="BLTP1_C"/>
</dbReference>
<dbReference type="Pfam" id="PF25040">
    <property type="entry name" value="BLTP1_C"/>
    <property type="match status" value="1"/>
</dbReference>
<feature type="domain" description="Bridge-like lipid transfer protein family member 1 C-terminal" evidence="1">
    <location>
        <begin position="8"/>
        <end position="53"/>
    </location>
</feature>
<organism evidence="2 3">
    <name type="scientific">Rotaria magnacalcarata</name>
    <dbReference type="NCBI Taxonomy" id="392030"/>
    <lineage>
        <taxon>Eukaryota</taxon>
        <taxon>Metazoa</taxon>
        <taxon>Spiralia</taxon>
        <taxon>Gnathifera</taxon>
        <taxon>Rotifera</taxon>
        <taxon>Eurotatoria</taxon>
        <taxon>Bdelloidea</taxon>
        <taxon>Philodinida</taxon>
        <taxon>Philodinidae</taxon>
        <taxon>Rotaria</taxon>
    </lineage>
</organism>
<comment type="caution">
    <text evidence="2">The sequence shown here is derived from an EMBL/GenBank/DDBJ whole genome shotgun (WGS) entry which is preliminary data.</text>
</comment>
<dbReference type="EMBL" id="CAJOBG010119714">
    <property type="protein sequence ID" value="CAF4773419.1"/>
    <property type="molecule type" value="Genomic_DNA"/>
</dbReference>
<dbReference type="Proteomes" id="UP000663866">
    <property type="component" value="Unassembled WGS sequence"/>
</dbReference>
<accession>A0A821MRZ1</accession>
<evidence type="ECO:0000313" key="2">
    <source>
        <dbReference type="EMBL" id="CAF4773419.1"/>
    </source>
</evidence>
<feature type="non-terminal residue" evidence="2">
    <location>
        <position position="63"/>
    </location>
</feature>
<sequence length="63" mass="7033">MTFDESTDFLVFTLDQTTISACSCGAIMSSGSFEGFCFRFAENFQQTNPDWKPLRSSNSQSNT</sequence>
<evidence type="ECO:0000313" key="3">
    <source>
        <dbReference type="Proteomes" id="UP000663866"/>
    </source>
</evidence>
<reference evidence="2" key="1">
    <citation type="submission" date="2021-02" db="EMBL/GenBank/DDBJ databases">
        <authorList>
            <person name="Nowell W R."/>
        </authorList>
    </citation>
    <scope>NUCLEOTIDE SEQUENCE</scope>
</reference>
<dbReference type="AlphaFoldDB" id="A0A821MRZ1"/>